<dbReference type="PANTHER" id="PTHR42945:SF1">
    <property type="entry name" value="HISTIDINE BIOSYNTHESIS BIFUNCTIONAL PROTEIN HIS7"/>
    <property type="match status" value="1"/>
</dbReference>
<evidence type="ECO:0000313" key="20">
    <source>
        <dbReference type="EMBL" id="KAE9238379.1"/>
    </source>
</evidence>
<dbReference type="InterPro" id="IPR038019">
    <property type="entry name" value="PRib_AMP_CycHydrolase_sf"/>
</dbReference>
<evidence type="ECO:0000313" key="17">
    <source>
        <dbReference type="EMBL" id="KAE9146434.1"/>
    </source>
</evidence>
<dbReference type="EMBL" id="QXFZ01000436">
    <property type="protein sequence ID" value="KAE9116564.1"/>
    <property type="molecule type" value="Genomic_DNA"/>
</dbReference>
<evidence type="ECO:0000313" key="21">
    <source>
        <dbReference type="Proteomes" id="UP000429523"/>
    </source>
</evidence>
<gene>
    <name evidence="20" type="ORF">PF002_g10672</name>
    <name evidence="19" type="ORF">PF004_g8553</name>
    <name evidence="18" type="ORF">PF005_g9480</name>
    <name evidence="17" type="ORF">PF006_g8781</name>
    <name evidence="15" type="ORF">PF007_g9608</name>
    <name evidence="13" type="ORF">PF009_g10089</name>
    <name evidence="16" type="ORF">PF010_g8512</name>
    <name evidence="14" type="ORF">PF011_g8389</name>
</gene>
<dbReference type="GO" id="GO:0005524">
    <property type="term" value="F:ATP binding"/>
    <property type="evidence" value="ECO:0007669"/>
    <property type="project" value="UniProtKB-KW"/>
</dbReference>
<name>A0A6A3U5J4_9STRA</name>
<dbReference type="OrthoDB" id="1703565at2759"/>
<evidence type="ECO:0000313" key="14">
    <source>
        <dbReference type="EMBL" id="KAE9013628.1"/>
    </source>
</evidence>
<keyword evidence="5" id="KW-0028">Amino-acid biosynthesis</keyword>
<evidence type="ECO:0000256" key="8">
    <source>
        <dbReference type="ARBA" id="ARBA00022840"/>
    </source>
</evidence>
<dbReference type="UniPathway" id="UPA00031">
    <property type="reaction ID" value="UER00007"/>
</dbReference>
<dbReference type="Proteomes" id="UP000429523">
    <property type="component" value="Unassembled WGS sequence"/>
</dbReference>
<evidence type="ECO:0000313" key="19">
    <source>
        <dbReference type="EMBL" id="KAE9237471.1"/>
    </source>
</evidence>
<dbReference type="EMBL" id="QXGF01000448">
    <property type="protein sequence ID" value="KAE8940091.1"/>
    <property type="molecule type" value="Genomic_DNA"/>
</dbReference>
<evidence type="ECO:0000313" key="16">
    <source>
        <dbReference type="EMBL" id="KAE9117657.1"/>
    </source>
</evidence>
<evidence type="ECO:0000256" key="7">
    <source>
        <dbReference type="ARBA" id="ARBA00022801"/>
    </source>
</evidence>
<evidence type="ECO:0000256" key="10">
    <source>
        <dbReference type="ARBA" id="ARBA00023268"/>
    </source>
</evidence>
<dbReference type="Proteomes" id="UP000476176">
    <property type="component" value="Unassembled WGS sequence"/>
</dbReference>
<evidence type="ECO:0000313" key="22">
    <source>
        <dbReference type="Proteomes" id="UP000433483"/>
    </source>
</evidence>
<dbReference type="Proteomes" id="UP000488956">
    <property type="component" value="Unassembled WGS sequence"/>
</dbReference>
<evidence type="ECO:0000256" key="9">
    <source>
        <dbReference type="ARBA" id="ARBA00023102"/>
    </source>
</evidence>
<proteinExistence type="predicted"/>
<protein>
    <recommendedName>
        <fullName evidence="12">Phosphoribosyl-AMP cyclohydrolase domain-containing protein</fullName>
    </recommendedName>
</protein>
<dbReference type="Proteomes" id="UP000440732">
    <property type="component" value="Unassembled WGS sequence"/>
</dbReference>
<comment type="catalytic activity">
    <reaction evidence="2">
        <text>1-(5-phospho-beta-D-ribosyl)-ATP + H2O = 1-(5-phospho-beta-D-ribosyl)-5'-AMP + diphosphate + H(+)</text>
        <dbReference type="Rhea" id="RHEA:22828"/>
        <dbReference type="ChEBI" id="CHEBI:15377"/>
        <dbReference type="ChEBI" id="CHEBI:15378"/>
        <dbReference type="ChEBI" id="CHEBI:33019"/>
        <dbReference type="ChEBI" id="CHEBI:59457"/>
        <dbReference type="ChEBI" id="CHEBI:73183"/>
        <dbReference type="EC" id="3.6.1.31"/>
    </reaction>
</comment>
<comment type="catalytic activity">
    <reaction evidence="1">
        <text>1-(5-phospho-beta-D-ribosyl)-5'-AMP + H2O = 1-(5-phospho-beta-D-ribosyl)-5-[(5-phospho-beta-D-ribosylamino)methylideneamino]imidazole-4-carboxamide</text>
        <dbReference type="Rhea" id="RHEA:20049"/>
        <dbReference type="ChEBI" id="CHEBI:15377"/>
        <dbReference type="ChEBI" id="CHEBI:58435"/>
        <dbReference type="ChEBI" id="CHEBI:59457"/>
        <dbReference type="EC" id="3.5.4.19"/>
    </reaction>
</comment>
<evidence type="ECO:0000313" key="13">
    <source>
        <dbReference type="EMBL" id="KAE8940091.1"/>
    </source>
</evidence>
<keyword evidence="9" id="KW-0368">Histidine biosynthesis</keyword>
<dbReference type="EMBL" id="QXFX01000388">
    <property type="protein sequence ID" value="KAE9117657.1"/>
    <property type="molecule type" value="Genomic_DNA"/>
</dbReference>
<evidence type="ECO:0000313" key="26">
    <source>
        <dbReference type="Proteomes" id="UP000460718"/>
    </source>
</evidence>
<evidence type="ECO:0000313" key="24">
    <source>
        <dbReference type="Proteomes" id="UP000440732"/>
    </source>
</evidence>
<evidence type="ECO:0000256" key="6">
    <source>
        <dbReference type="ARBA" id="ARBA00022741"/>
    </source>
</evidence>
<evidence type="ECO:0000256" key="1">
    <source>
        <dbReference type="ARBA" id="ARBA00000024"/>
    </source>
</evidence>
<dbReference type="GO" id="GO:0000105">
    <property type="term" value="P:L-histidine biosynthetic process"/>
    <property type="evidence" value="ECO:0007669"/>
    <property type="project" value="UniProtKB-UniPathway"/>
</dbReference>
<evidence type="ECO:0000313" key="15">
    <source>
        <dbReference type="EMBL" id="KAE9116564.1"/>
    </source>
</evidence>
<dbReference type="Gene3D" id="3.10.20.810">
    <property type="entry name" value="Phosphoribosyl-AMP cyclohydrolase"/>
    <property type="match status" value="1"/>
</dbReference>
<feature type="compositionally biased region" description="Low complexity" evidence="11">
    <location>
        <begin position="463"/>
        <end position="479"/>
    </location>
</feature>
<evidence type="ECO:0000256" key="2">
    <source>
        <dbReference type="ARBA" id="ARBA00001460"/>
    </source>
</evidence>
<dbReference type="SUPFAM" id="SSF141734">
    <property type="entry name" value="HisI-like"/>
    <property type="match status" value="1"/>
</dbReference>
<dbReference type="GO" id="GO:0004636">
    <property type="term" value="F:phosphoribosyl-ATP diphosphatase activity"/>
    <property type="evidence" value="ECO:0007669"/>
    <property type="project" value="UniProtKB-EC"/>
</dbReference>
<evidence type="ECO:0000256" key="11">
    <source>
        <dbReference type="SAM" id="MobiDB-lite"/>
    </source>
</evidence>
<sequence>MLIPTFSSLSTSTTDAQCALLRRLSILGLLYAKLPVRQLRDLAPPVPAFNAEPRELALKGSLLDARTLLGPFSAEMLEPLAAWLDQGIDKVLVDAASSDGEELKRVAVAVSELPASRVVLRIPVPSLHAREVTELREKLARLDGTASGVVFVIDSVTLTQESGFEALFASLQALRKSVDEGFLFAVEMSAGSAADFNAVLALARIQEFHHKNVHVVAPGYCNGEDEQQVDMVTSDGEPVVDAALSFVQCLRTDRPDGLFTTVVADEAGVALGLVYSSAESILAAVSSGRGVYYSRSRGGLWKKGESSGNAQKLIQIDMDCDSDALRFTVNQTGAGFCHLNTRTCWGHDGGLRALESMLFSRHAHAPAGSYTKRLFDDSELLRNKLVEEAQELAEAESIPDVAGEAADVMYFAMVRCVAAGCKLSDVEKMLDKRALKVKRRPGNSKAYRISAANKILNSKGTQSGSVGAPSVSASAVSEQ</sequence>
<evidence type="ECO:0000313" key="18">
    <source>
        <dbReference type="EMBL" id="KAE9215302.1"/>
    </source>
</evidence>
<dbReference type="EMBL" id="QXGB01000429">
    <property type="protein sequence ID" value="KAE9215302.1"/>
    <property type="molecule type" value="Genomic_DNA"/>
</dbReference>
<evidence type="ECO:0000313" key="27">
    <source>
        <dbReference type="Proteomes" id="UP000476176"/>
    </source>
</evidence>
<dbReference type="SUPFAM" id="SSF101386">
    <property type="entry name" value="all-alpha NTP pyrophosphatases"/>
    <property type="match status" value="1"/>
</dbReference>
<dbReference type="PANTHER" id="PTHR42945">
    <property type="entry name" value="HISTIDINE BIOSYNTHESIS BIFUNCTIONAL PROTEIN"/>
    <property type="match status" value="1"/>
</dbReference>
<evidence type="ECO:0000313" key="23">
    <source>
        <dbReference type="Proteomes" id="UP000440367"/>
    </source>
</evidence>
<dbReference type="Proteomes" id="UP000460718">
    <property type="component" value="Unassembled WGS sequence"/>
</dbReference>
<evidence type="ECO:0000256" key="4">
    <source>
        <dbReference type="ARBA" id="ARBA00005204"/>
    </source>
</evidence>
<organism evidence="17 24">
    <name type="scientific">Phytophthora fragariae</name>
    <dbReference type="NCBI Taxonomy" id="53985"/>
    <lineage>
        <taxon>Eukaryota</taxon>
        <taxon>Sar</taxon>
        <taxon>Stramenopiles</taxon>
        <taxon>Oomycota</taxon>
        <taxon>Peronosporomycetes</taxon>
        <taxon>Peronosporales</taxon>
        <taxon>Peronosporaceae</taxon>
        <taxon>Phytophthora</taxon>
    </lineage>
</organism>
<evidence type="ECO:0000313" key="25">
    <source>
        <dbReference type="Proteomes" id="UP000441208"/>
    </source>
</evidence>
<dbReference type="Gene3D" id="1.10.287.1080">
    <property type="entry name" value="MazG-like"/>
    <property type="match status" value="1"/>
</dbReference>
<evidence type="ECO:0000256" key="5">
    <source>
        <dbReference type="ARBA" id="ARBA00022605"/>
    </source>
</evidence>
<keyword evidence="22" id="KW-1185">Reference proteome</keyword>
<dbReference type="FunFam" id="3.10.20.810:FF:000002">
    <property type="entry name" value="Histidine biosynthesis trifunctional protein"/>
    <property type="match status" value="1"/>
</dbReference>
<dbReference type="Proteomes" id="UP000441208">
    <property type="component" value="Unassembled WGS sequence"/>
</dbReference>
<dbReference type="EMBL" id="QXFW01000394">
    <property type="protein sequence ID" value="KAE9013628.1"/>
    <property type="molecule type" value="Genomic_DNA"/>
</dbReference>
<keyword evidence="7" id="KW-0378">Hydrolase</keyword>
<feature type="domain" description="Phosphoribosyl-AMP cyclohydrolase" evidence="12">
    <location>
        <begin position="273"/>
        <end position="345"/>
    </location>
</feature>
<keyword evidence="6" id="KW-0547">Nucleotide-binding</keyword>
<comment type="caution">
    <text evidence="17">The sequence shown here is derived from an EMBL/GenBank/DDBJ whole genome shotgun (WGS) entry which is preliminary data.</text>
</comment>
<dbReference type="InterPro" id="IPR008179">
    <property type="entry name" value="HisE"/>
</dbReference>
<evidence type="ECO:0000259" key="12">
    <source>
        <dbReference type="Pfam" id="PF01502"/>
    </source>
</evidence>
<feature type="region of interest" description="Disordered" evidence="11">
    <location>
        <begin position="458"/>
        <end position="479"/>
    </location>
</feature>
<dbReference type="CDD" id="cd11546">
    <property type="entry name" value="NTP-PPase_His4"/>
    <property type="match status" value="1"/>
</dbReference>
<evidence type="ECO:0000256" key="3">
    <source>
        <dbReference type="ARBA" id="ARBA00005169"/>
    </source>
</evidence>
<dbReference type="Pfam" id="PF01502">
    <property type="entry name" value="PRA-CH"/>
    <property type="match status" value="1"/>
</dbReference>
<comment type="pathway">
    <text evidence="3">Amino-acid biosynthesis; L-histidine biosynthesis; L-histidine from 5-phospho-alpha-D-ribose 1-diphosphate: step 3/9.</text>
</comment>
<keyword evidence="8" id="KW-0067">ATP-binding</keyword>
<dbReference type="Proteomes" id="UP000433483">
    <property type="component" value="Unassembled WGS sequence"/>
</dbReference>
<reference evidence="21 22" key="1">
    <citation type="submission" date="2018-08" db="EMBL/GenBank/DDBJ databases">
        <title>Genomic investigation of the strawberry pathogen Phytophthora fragariae indicates pathogenicity is determined by transcriptional variation in three key races.</title>
        <authorList>
            <person name="Adams T.M."/>
            <person name="Armitage A.D."/>
            <person name="Sobczyk M.K."/>
            <person name="Bates H.J."/>
            <person name="Dunwell J.M."/>
            <person name="Nellist C.F."/>
            <person name="Harrison R.J."/>
        </authorList>
    </citation>
    <scope>NUCLEOTIDE SEQUENCE [LARGE SCALE GENOMIC DNA]</scope>
    <source>
        <strain evidence="20 23">BC-1</strain>
        <strain evidence="19 27">BC-23</strain>
        <strain evidence="18 22">NOV-27</strain>
        <strain evidence="17 24">NOV-5</strain>
        <strain evidence="15 25">NOV-71</strain>
        <strain evidence="13 21">NOV-9</strain>
        <strain evidence="16 28">ONT-3</strain>
        <strain evidence="14 26">SCRP245</strain>
    </source>
</reference>
<dbReference type="NCBIfam" id="TIGR03188">
    <property type="entry name" value="histidine_hisI"/>
    <property type="match status" value="1"/>
</dbReference>
<dbReference type="Proteomes" id="UP000440367">
    <property type="component" value="Unassembled WGS sequence"/>
</dbReference>
<dbReference type="InterPro" id="IPR021130">
    <property type="entry name" value="PRib-ATP_PPHydrolase-like"/>
</dbReference>
<evidence type="ECO:0000313" key="28">
    <source>
        <dbReference type="Proteomes" id="UP000488956"/>
    </source>
</evidence>
<dbReference type="InterPro" id="IPR002496">
    <property type="entry name" value="PRib_AMP_CycHydrolase_dom"/>
</dbReference>
<dbReference type="AlphaFoldDB" id="A0A6A3U5J4"/>
<dbReference type="Pfam" id="PF01503">
    <property type="entry name" value="PRA-PH"/>
    <property type="match status" value="1"/>
</dbReference>
<dbReference type="GO" id="GO:0004635">
    <property type="term" value="F:phosphoribosyl-AMP cyclohydrolase activity"/>
    <property type="evidence" value="ECO:0007669"/>
    <property type="project" value="UniProtKB-EC"/>
</dbReference>
<comment type="pathway">
    <text evidence="4">Amino-acid biosynthesis; L-histidine biosynthesis; L-histidine from 5-phospho-alpha-D-ribose 1-diphosphate: step 2/9.</text>
</comment>
<accession>A0A6A3U5J4</accession>
<dbReference type="EMBL" id="QXGD01000472">
    <property type="protein sequence ID" value="KAE9238379.1"/>
    <property type="molecule type" value="Genomic_DNA"/>
</dbReference>
<dbReference type="EMBL" id="QXGA01000407">
    <property type="protein sequence ID" value="KAE9146434.1"/>
    <property type="molecule type" value="Genomic_DNA"/>
</dbReference>
<keyword evidence="10" id="KW-0511">Multifunctional enzyme</keyword>
<dbReference type="EMBL" id="QXGC01000401">
    <property type="protein sequence ID" value="KAE9237471.1"/>
    <property type="molecule type" value="Genomic_DNA"/>
</dbReference>